<evidence type="ECO:0000313" key="2">
    <source>
        <dbReference type="EMBL" id="KAI1905182.1"/>
    </source>
</evidence>
<feature type="compositionally biased region" description="Polar residues" evidence="1">
    <location>
        <begin position="57"/>
        <end position="70"/>
    </location>
</feature>
<feature type="compositionally biased region" description="Polar residues" evidence="1">
    <location>
        <begin position="15"/>
        <end position="34"/>
    </location>
</feature>
<protein>
    <submittedName>
        <fullName evidence="2">Uncharacterized protein</fullName>
    </submittedName>
</protein>
<sequence length="158" mass="17457">MPGCDIILLSHPSPVDSSRFGSSGNLSQASSQLSEMCPDSAGGSELEERRDPESFHSYHSTGSYRPTNGHATWEEEEDKRPSLETGRGLNGTAHTDQLPVQPPAPLEKKSEKPVKSFLDDGPPPFSPSRVRWLKAINKVRVQLQEVMLKDIFLFILSL</sequence>
<comment type="caution">
    <text evidence="2">The sequence shown here is derived from an EMBL/GenBank/DDBJ whole genome shotgun (WGS) entry which is preliminary data.</text>
</comment>
<proteinExistence type="predicted"/>
<dbReference type="OrthoDB" id="8911361at2759"/>
<reference evidence="2" key="1">
    <citation type="submission" date="2021-01" db="EMBL/GenBank/DDBJ databases">
        <authorList>
            <person name="Zahm M."/>
            <person name="Roques C."/>
            <person name="Cabau C."/>
            <person name="Klopp C."/>
            <person name="Donnadieu C."/>
            <person name="Jouanno E."/>
            <person name="Lampietro C."/>
            <person name="Louis A."/>
            <person name="Herpin A."/>
            <person name="Echchiki A."/>
            <person name="Berthelot C."/>
            <person name="Parey E."/>
            <person name="Roest-Crollius H."/>
            <person name="Braasch I."/>
            <person name="Postlethwait J."/>
            <person name="Bobe J."/>
            <person name="Montfort J."/>
            <person name="Bouchez O."/>
            <person name="Begum T."/>
            <person name="Mejri S."/>
            <person name="Adams A."/>
            <person name="Chen W.-J."/>
            <person name="Guiguen Y."/>
        </authorList>
    </citation>
    <scope>NUCLEOTIDE SEQUENCE</scope>
    <source>
        <tissue evidence="2">Blood</tissue>
    </source>
</reference>
<dbReference type="Proteomes" id="UP000829720">
    <property type="component" value="Unassembled WGS sequence"/>
</dbReference>
<keyword evidence="3" id="KW-1185">Reference proteome</keyword>
<feature type="compositionally biased region" description="Basic and acidic residues" evidence="1">
    <location>
        <begin position="46"/>
        <end position="56"/>
    </location>
</feature>
<name>A0A8T3E7B4_9TELE</name>
<feature type="compositionally biased region" description="Basic and acidic residues" evidence="1">
    <location>
        <begin position="106"/>
        <end position="118"/>
    </location>
</feature>
<gene>
    <name evidence="2" type="ORF">AGOR_G00013500</name>
</gene>
<feature type="region of interest" description="Disordered" evidence="1">
    <location>
        <begin position="1"/>
        <end position="124"/>
    </location>
</feature>
<evidence type="ECO:0000256" key="1">
    <source>
        <dbReference type="SAM" id="MobiDB-lite"/>
    </source>
</evidence>
<accession>A0A8T3E7B4</accession>
<evidence type="ECO:0000313" key="3">
    <source>
        <dbReference type="Proteomes" id="UP000829720"/>
    </source>
</evidence>
<dbReference type="AlphaFoldDB" id="A0A8T3E7B4"/>
<dbReference type="EMBL" id="JAERUA010000001">
    <property type="protein sequence ID" value="KAI1905182.1"/>
    <property type="molecule type" value="Genomic_DNA"/>
</dbReference>
<organism evidence="2 3">
    <name type="scientific">Albula goreensis</name>
    <dbReference type="NCBI Taxonomy" id="1534307"/>
    <lineage>
        <taxon>Eukaryota</taxon>
        <taxon>Metazoa</taxon>
        <taxon>Chordata</taxon>
        <taxon>Craniata</taxon>
        <taxon>Vertebrata</taxon>
        <taxon>Euteleostomi</taxon>
        <taxon>Actinopterygii</taxon>
        <taxon>Neopterygii</taxon>
        <taxon>Teleostei</taxon>
        <taxon>Albuliformes</taxon>
        <taxon>Albulidae</taxon>
        <taxon>Albula</taxon>
    </lineage>
</organism>